<dbReference type="EMBL" id="CAXAMM010039827">
    <property type="protein sequence ID" value="CAK9089281.1"/>
    <property type="molecule type" value="Genomic_DNA"/>
</dbReference>
<reference evidence="4 5" key="1">
    <citation type="submission" date="2024-02" db="EMBL/GenBank/DDBJ databases">
        <authorList>
            <person name="Chen Y."/>
            <person name="Shah S."/>
            <person name="Dougan E. K."/>
            <person name="Thang M."/>
            <person name="Chan C."/>
        </authorList>
    </citation>
    <scope>NUCLEOTIDE SEQUENCE [LARGE SCALE GENOMIC DNA]</scope>
</reference>
<dbReference type="Proteomes" id="UP001642464">
    <property type="component" value="Unassembled WGS sequence"/>
</dbReference>
<comment type="caution">
    <text evidence="4">The sequence shown here is derived from an EMBL/GenBank/DDBJ whole genome shotgun (WGS) entry which is preliminary data.</text>
</comment>
<feature type="domain" description="J" evidence="3">
    <location>
        <begin position="49"/>
        <end position="123"/>
    </location>
</feature>
<feature type="non-terminal residue" evidence="4">
    <location>
        <position position="321"/>
    </location>
</feature>
<dbReference type="CDD" id="cd06257">
    <property type="entry name" value="DnaJ"/>
    <property type="match status" value="1"/>
</dbReference>
<feature type="chain" id="PRO_5046298834" evidence="2">
    <location>
        <begin position="21"/>
        <end position="321"/>
    </location>
</feature>
<dbReference type="InterPro" id="IPR001623">
    <property type="entry name" value="DnaJ_domain"/>
</dbReference>
<dbReference type="SUPFAM" id="SSF46565">
    <property type="entry name" value="Chaperone J-domain"/>
    <property type="match status" value="1"/>
</dbReference>
<name>A0ABP0QM41_9DINO</name>
<dbReference type="SMART" id="SM00271">
    <property type="entry name" value="DnaJ"/>
    <property type="match status" value="1"/>
</dbReference>
<dbReference type="PROSITE" id="PS50076">
    <property type="entry name" value="DNAJ_2"/>
    <property type="match status" value="1"/>
</dbReference>
<organism evidence="4 5">
    <name type="scientific">Durusdinium trenchii</name>
    <dbReference type="NCBI Taxonomy" id="1381693"/>
    <lineage>
        <taxon>Eukaryota</taxon>
        <taxon>Sar</taxon>
        <taxon>Alveolata</taxon>
        <taxon>Dinophyceae</taxon>
        <taxon>Suessiales</taxon>
        <taxon>Symbiodiniaceae</taxon>
        <taxon>Durusdinium</taxon>
    </lineage>
</organism>
<evidence type="ECO:0000256" key="2">
    <source>
        <dbReference type="SAM" id="SignalP"/>
    </source>
</evidence>
<proteinExistence type="predicted"/>
<sequence length="321" mass="35210">MTRRTIFGLLLVSILSHERTFTLTGHFRHTQVPRTQVLRPLAAVLDRSDALKTLGLDARDAFNQVSEEELKKAYRQAVRRSHPDAPGGSAKKLQKVKDAYDYLISAPEVKVWDEGRRQYGASGSSSSGFPPPPPSTKPRPDPARRELIIGGIAGATLVSILIATQVVNTERRDEYLNSFEVSEGSPDGVGDEKKLPPVVAQGKFVRGQEYIREAEVAWANNCRVLLLGDVLPGGDRTLGMATRERTMALTKCLAAVLSAYSGDQPAFKSVTAVISQGDLNLVADQLRQQEDEGLDIREPRSPYLMFGGGAVLRFQKDDPEQ</sequence>
<evidence type="ECO:0000313" key="4">
    <source>
        <dbReference type="EMBL" id="CAK9089281.1"/>
    </source>
</evidence>
<keyword evidence="5" id="KW-1185">Reference proteome</keyword>
<protein>
    <submittedName>
        <fullName evidence="4">J domain-containing protein</fullName>
    </submittedName>
</protein>
<dbReference type="InterPro" id="IPR036869">
    <property type="entry name" value="J_dom_sf"/>
</dbReference>
<evidence type="ECO:0000259" key="3">
    <source>
        <dbReference type="PROSITE" id="PS50076"/>
    </source>
</evidence>
<evidence type="ECO:0000256" key="1">
    <source>
        <dbReference type="SAM" id="MobiDB-lite"/>
    </source>
</evidence>
<dbReference type="Gene3D" id="1.10.287.110">
    <property type="entry name" value="DnaJ domain"/>
    <property type="match status" value="1"/>
</dbReference>
<accession>A0ABP0QM41</accession>
<gene>
    <name evidence="4" type="ORF">SCF082_LOCUS42132</name>
</gene>
<feature type="region of interest" description="Disordered" evidence="1">
    <location>
        <begin position="119"/>
        <end position="143"/>
    </location>
</feature>
<keyword evidence="2" id="KW-0732">Signal</keyword>
<feature type="signal peptide" evidence="2">
    <location>
        <begin position="1"/>
        <end position="20"/>
    </location>
</feature>
<evidence type="ECO:0000313" key="5">
    <source>
        <dbReference type="Proteomes" id="UP001642464"/>
    </source>
</evidence>